<dbReference type="InterPro" id="IPR051681">
    <property type="entry name" value="Ser/Thr_Kinases-Pseudokinases"/>
</dbReference>
<gene>
    <name evidence="2" type="ORF">POCULU_LOCUS2924</name>
</gene>
<protein>
    <submittedName>
        <fullName evidence="2">1835_t:CDS:1</fullName>
    </submittedName>
</protein>
<name>A0A9N8ZTY4_9GLOM</name>
<dbReference type="Proteomes" id="UP000789572">
    <property type="component" value="Unassembled WGS sequence"/>
</dbReference>
<evidence type="ECO:0000313" key="2">
    <source>
        <dbReference type="EMBL" id="CAG8508073.1"/>
    </source>
</evidence>
<evidence type="ECO:0000313" key="3">
    <source>
        <dbReference type="Proteomes" id="UP000789572"/>
    </source>
</evidence>
<dbReference type="GO" id="GO:0005524">
    <property type="term" value="F:ATP binding"/>
    <property type="evidence" value="ECO:0007669"/>
    <property type="project" value="InterPro"/>
</dbReference>
<accession>A0A9N8ZTY4</accession>
<dbReference type="PROSITE" id="PS50011">
    <property type="entry name" value="PROTEIN_KINASE_DOM"/>
    <property type="match status" value="1"/>
</dbReference>
<evidence type="ECO:0000259" key="1">
    <source>
        <dbReference type="PROSITE" id="PS50011"/>
    </source>
</evidence>
<comment type="caution">
    <text evidence="2">The sequence shown here is derived from an EMBL/GenBank/DDBJ whole genome shotgun (WGS) entry which is preliminary data.</text>
</comment>
<proteinExistence type="predicted"/>
<dbReference type="Pfam" id="PF00069">
    <property type="entry name" value="Pkinase"/>
    <property type="match status" value="1"/>
</dbReference>
<organism evidence="2 3">
    <name type="scientific">Paraglomus occultum</name>
    <dbReference type="NCBI Taxonomy" id="144539"/>
    <lineage>
        <taxon>Eukaryota</taxon>
        <taxon>Fungi</taxon>
        <taxon>Fungi incertae sedis</taxon>
        <taxon>Mucoromycota</taxon>
        <taxon>Glomeromycotina</taxon>
        <taxon>Glomeromycetes</taxon>
        <taxon>Paraglomerales</taxon>
        <taxon>Paraglomeraceae</taxon>
        <taxon>Paraglomus</taxon>
    </lineage>
</organism>
<dbReference type="PANTHER" id="PTHR44329">
    <property type="entry name" value="SERINE/THREONINE-PROTEIN KINASE TNNI3K-RELATED"/>
    <property type="match status" value="1"/>
</dbReference>
<dbReference type="GO" id="GO:0004674">
    <property type="term" value="F:protein serine/threonine kinase activity"/>
    <property type="evidence" value="ECO:0007669"/>
    <property type="project" value="TreeGrafter"/>
</dbReference>
<sequence length="100" mass="10969">MNVLIKDGVAKITDFGLSNDLKKVVLTSKGAGNAAYIDPLRLIDPSYIRGKESDIFSVGVILWEISSGEIPYAGYDDTYVAIERFHGRRHPIFPGTPEDG</sequence>
<reference evidence="2" key="1">
    <citation type="submission" date="2021-06" db="EMBL/GenBank/DDBJ databases">
        <authorList>
            <person name="Kallberg Y."/>
            <person name="Tangrot J."/>
            <person name="Rosling A."/>
        </authorList>
    </citation>
    <scope>NUCLEOTIDE SEQUENCE</scope>
    <source>
        <strain evidence="2">IA702</strain>
    </source>
</reference>
<dbReference type="AlphaFoldDB" id="A0A9N8ZTY4"/>
<dbReference type="OrthoDB" id="6718656at2759"/>
<dbReference type="EMBL" id="CAJVPJ010000296">
    <property type="protein sequence ID" value="CAG8508073.1"/>
    <property type="molecule type" value="Genomic_DNA"/>
</dbReference>
<dbReference type="InterPro" id="IPR000719">
    <property type="entry name" value="Prot_kinase_dom"/>
</dbReference>
<feature type="domain" description="Protein kinase" evidence="1">
    <location>
        <begin position="1"/>
        <end position="100"/>
    </location>
</feature>
<dbReference type="Gene3D" id="1.10.510.10">
    <property type="entry name" value="Transferase(Phosphotransferase) domain 1"/>
    <property type="match status" value="1"/>
</dbReference>
<keyword evidence="3" id="KW-1185">Reference proteome</keyword>
<dbReference type="SUPFAM" id="SSF56112">
    <property type="entry name" value="Protein kinase-like (PK-like)"/>
    <property type="match status" value="1"/>
</dbReference>
<dbReference type="InterPro" id="IPR011009">
    <property type="entry name" value="Kinase-like_dom_sf"/>
</dbReference>